<evidence type="ECO:0000256" key="6">
    <source>
        <dbReference type="ARBA" id="ARBA00022989"/>
    </source>
</evidence>
<keyword evidence="2" id="KW-0813">Transport</keyword>
<dbReference type="Proteomes" id="UP000800981">
    <property type="component" value="Unassembled WGS sequence"/>
</dbReference>
<dbReference type="NCBIfam" id="NF003716">
    <property type="entry name" value="PRK05326.1-3"/>
    <property type="match status" value="1"/>
</dbReference>
<evidence type="ECO:0000313" key="12">
    <source>
        <dbReference type="Proteomes" id="UP000800981"/>
    </source>
</evidence>
<keyword evidence="8 9" id="KW-0472">Membrane</keyword>
<feature type="transmembrane region" description="Helical" evidence="9">
    <location>
        <begin position="332"/>
        <end position="352"/>
    </location>
</feature>
<proteinExistence type="predicted"/>
<dbReference type="NCBIfam" id="NF003715">
    <property type="entry name" value="PRK05326.1-2"/>
    <property type="match status" value="1"/>
</dbReference>
<organism evidence="11 12">
    <name type="scientific">Motilibacter deserti</name>
    <dbReference type="NCBI Taxonomy" id="2714956"/>
    <lineage>
        <taxon>Bacteria</taxon>
        <taxon>Bacillati</taxon>
        <taxon>Actinomycetota</taxon>
        <taxon>Actinomycetes</taxon>
        <taxon>Motilibacterales</taxon>
        <taxon>Motilibacteraceae</taxon>
        <taxon>Motilibacter</taxon>
    </lineage>
</organism>
<keyword evidence="3" id="KW-0050">Antiport</keyword>
<feature type="transmembrane region" description="Helical" evidence="9">
    <location>
        <begin position="192"/>
        <end position="210"/>
    </location>
</feature>
<evidence type="ECO:0000256" key="2">
    <source>
        <dbReference type="ARBA" id="ARBA00022448"/>
    </source>
</evidence>
<feature type="domain" description="RCK C-terminal" evidence="10">
    <location>
        <begin position="400"/>
        <end position="481"/>
    </location>
</feature>
<name>A0ABX0GZV0_9ACTN</name>
<dbReference type="PROSITE" id="PS51202">
    <property type="entry name" value="RCK_C"/>
    <property type="match status" value="1"/>
</dbReference>
<keyword evidence="5 9" id="KW-0812">Transmembrane</keyword>
<evidence type="ECO:0000256" key="4">
    <source>
        <dbReference type="ARBA" id="ARBA00022475"/>
    </source>
</evidence>
<evidence type="ECO:0000313" key="11">
    <source>
        <dbReference type="EMBL" id="NHC15636.1"/>
    </source>
</evidence>
<protein>
    <submittedName>
        <fullName evidence="11">Potassium/proton antiporter</fullName>
    </submittedName>
</protein>
<evidence type="ECO:0000256" key="8">
    <source>
        <dbReference type="ARBA" id="ARBA00023136"/>
    </source>
</evidence>
<sequence>MSEDEFNVALLVGAVVLLLAVATLRLSVRTGLPSLLLYVALGMLLGEDVLGIEFNDPQLTQLLGYAALVIILAEGGLTTSWDSVRGSVPVAAALSTVGVGVSMAVTAAFAAPLLGLDARNALLIGAILASTDAAAVFSVLRRVPLPKSLSGALEAESGFNDAPVVIVVVALAEHALGPSDAYELPALLAYELTAGALIGAGAGVLGTFVLRRAALPSAGVFPLAVVALTVVSYGAATTLHASGFLAVYIAGLVLGNAGLPHRPATRGFAEGLAWLAQIGLFVMLGLQVDPSDLPSVLWQGLALSVVLLLVARPLSVLASVAPFRLPWEHAAFLSWAGLRGAVPIVLATVPAVHELEGADRVYNVVLVIVVVLTLVQGPTLPWVARKLRLADPMAAREVYLEASPLGRLGADLLEVHVPAGSRLQGVELWELRLPRDAAVALIVREGRAAVPTRDTTLRAGDELLLVVTPDARAVTERRLKAVSRGGRLARWGGPA</sequence>
<dbReference type="EMBL" id="JAANNP010000042">
    <property type="protein sequence ID" value="NHC15636.1"/>
    <property type="molecule type" value="Genomic_DNA"/>
</dbReference>
<feature type="transmembrane region" description="Helical" evidence="9">
    <location>
        <begin position="6"/>
        <end position="28"/>
    </location>
</feature>
<evidence type="ECO:0000259" key="10">
    <source>
        <dbReference type="PROSITE" id="PS51202"/>
    </source>
</evidence>
<dbReference type="SUPFAM" id="SSF116726">
    <property type="entry name" value="TrkA C-terminal domain-like"/>
    <property type="match status" value="1"/>
</dbReference>
<keyword evidence="6 9" id="KW-1133">Transmembrane helix</keyword>
<feature type="transmembrane region" description="Helical" evidence="9">
    <location>
        <begin position="300"/>
        <end position="320"/>
    </location>
</feature>
<comment type="caution">
    <text evidence="11">The sequence shown here is derived from an EMBL/GenBank/DDBJ whole genome shotgun (WGS) entry which is preliminary data.</text>
</comment>
<evidence type="ECO:0000256" key="7">
    <source>
        <dbReference type="ARBA" id="ARBA00023065"/>
    </source>
</evidence>
<dbReference type="Gene3D" id="3.30.70.1450">
    <property type="entry name" value="Regulator of K+ conductance, C-terminal domain"/>
    <property type="match status" value="1"/>
</dbReference>
<keyword evidence="4" id="KW-1003">Cell membrane</keyword>
<dbReference type="InterPro" id="IPR006153">
    <property type="entry name" value="Cation/H_exchanger_TM"/>
</dbReference>
<dbReference type="PANTHER" id="PTHR32507:SF7">
    <property type="entry name" value="K(+)_H(+) ANTIPORTER NHAP2"/>
    <property type="match status" value="1"/>
</dbReference>
<dbReference type="InterPro" id="IPR036721">
    <property type="entry name" value="RCK_C_sf"/>
</dbReference>
<dbReference type="InterPro" id="IPR006037">
    <property type="entry name" value="RCK_C"/>
</dbReference>
<gene>
    <name evidence="11" type="ORF">G9H71_17785</name>
</gene>
<feature type="transmembrane region" description="Helical" evidence="9">
    <location>
        <begin position="217"/>
        <end position="235"/>
    </location>
</feature>
<comment type="subcellular location">
    <subcellularLocation>
        <location evidence="1">Cell membrane</location>
        <topology evidence="1">Multi-pass membrane protein</topology>
    </subcellularLocation>
</comment>
<feature type="transmembrane region" description="Helical" evidence="9">
    <location>
        <begin position="58"/>
        <end position="78"/>
    </location>
</feature>
<dbReference type="Pfam" id="PF00999">
    <property type="entry name" value="Na_H_Exchanger"/>
    <property type="match status" value="1"/>
</dbReference>
<evidence type="ECO:0000256" key="9">
    <source>
        <dbReference type="SAM" id="Phobius"/>
    </source>
</evidence>
<dbReference type="InterPro" id="IPR038770">
    <property type="entry name" value="Na+/solute_symporter_sf"/>
</dbReference>
<accession>A0ABX0GZV0</accession>
<evidence type="ECO:0000256" key="5">
    <source>
        <dbReference type="ARBA" id="ARBA00022692"/>
    </source>
</evidence>
<evidence type="ECO:0000256" key="3">
    <source>
        <dbReference type="ARBA" id="ARBA00022449"/>
    </source>
</evidence>
<feature type="transmembrane region" description="Helical" evidence="9">
    <location>
        <begin position="35"/>
        <end position="52"/>
    </location>
</feature>
<dbReference type="PANTHER" id="PTHR32507">
    <property type="entry name" value="NA(+)/H(+) ANTIPORTER 1"/>
    <property type="match status" value="1"/>
</dbReference>
<feature type="transmembrane region" description="Helical" evidence="9">
    <location>
        <begin position="241"/>
        <end position="259"/>
    </location>
</feature>
<keyword evidence="12" id="KW-1185">Reference proteome</keyword>
<dbReference type="Pfam" id="PF02080">
    <property type="entry name" value="TrkA_C"/>
    <property type="match status" value="1"/>
</dbReference>
<evidence type="ECO:0000256" key="1">
    <source>
        <dbReference type="ARBA" id="ARBA00004651"/>
    </source>
</evidence>
<reference evidence="11 12" key="1">
    <citation type="submission" date="2020-03" db="EMBL/GenBank/DDBJ databases">
        <title>Two novel Motilibacter sp.</title>
        <authorList>
            <person name="Liu S."/>
        </authorList>
    </citation>
    <scope>NUCLEOTIDE SEQUENCE [LARGE SCALE GENOMIC DNA]</scope>
    <source>
        <strain evidence="11 12">E257</strain>
    </source>
</reference>
<feature type="transmembrane region" description="Helical" evidence="9">
    <location>
        <begin position="364"/>
        <end position="384"/>
    </location>
</feature>
<feature type="transmembrane region" description="Helical" evidence="9">
    <location>
        <begin position="271"/>
        <end position="288"/>
    </location>
</feature>
<dbReference type="Gene3D" id="1.20.1530.20">
    <property type="match status" value="1"/>
</dbReference>
<dbReference type="RefSeq" id="WP_166284135.1">
    <property type="nucleotide sequence ID" value="NZ_JAANNP010000042.1"/>
</dbReference>
<feature type="transmembrane region" description="Helical" evidence="9">
    <location>
        <begin position="90"/>
        <end position="115"/>
    </location>
</feature>
<keyword evidence="7" id="KW-0406">Ion transport</keyword>